<reference evidence="1" key="1">
    <citation type="submission" date="2019-09" db="EMBL/GenBank/DDBJ databases">
        <title>Characterisation of the sponge microbiome using genome-centric metagenomics.</title>
        <authorList>
            <person name="Engelberts J.P."/>
            <person name="Robbins S.J."/>
            <person name="De Goeij J.M."/>
            <person name="Aranda M."/>
            <person name="Bell S.C."/>
            <person name="Webster N.S."/>
        </authorList>
    </citation>
    <scope>NUCLEOTIDE SEQUENCE</scope>
    <source>
        <strain evidence="1">SB0662_bin_9</strain>
    </source>
</reference>
<evidence type="ECO:0008006" key="2">
    <source>
        <dbReference type="Google" id="ProtNLM"/>
    </source>
</evidence>
<name>A0A6B1DTJ1_9CHLR</name>
<dbReference type="AlphaFoldDB" id="A0A6B1DTJ1"/>
<dbReference type="EMBL" id="VXPY01000041">
    <property type="protein sequence ID" value="MYD90002.1"/>
    <property type="molecule type" value="Genomic_DNA"/>
</dbReference>
<sequence length="164" mass="18875">MQTILEGVQQHWQDLRGRTYDLMDVLSDADLKARLPFQESQDVFYQFRCMLGTQESWAPVLLEGRMRGWDCSLQPVELGEAVSMERIREAMMKADGQLYSTFEQVEWLKVFSNGTSPLMGYLRLAEHEAHHHGQLINFIYACGFPIPESWADSWALSRNIDGTA</sequence>
<evidence type="ECO:0000313" key="1">
    <source>
        <dbReference type="EMBL" id="MYD90002.1"/>
    </source>
</evidence>
<protein>
    <recommendedName>
        <fullName evidence="2">DinB family protein</fullName>
    </recommendedName>
</protein>
<dbReference type="SUPFAM" id="SSF109854">
    <property type="entry name" value="DinB/YfiT-like putative metalloenzymes"/>
    <property type="match status" value="1"/>
</dbReference>
<accession>A0A6B1DTJ1</accession>
<gene>
    <name evidence="1" type="ORF">F4Y08_06640</name>
</gene>
<proteinExistence type="predicted"/>
<comment type="caution">
    <text evidence="1">The sequence shown here is derived from an EMBL/GenBank/DDBJ whole genome shotgun (WGS) entry which is preliminary data.</text>
</comment>
<organism evidence="1">
    <name type="scientific">Caldilineaceae bacterium SB0662_bin_9</name>
    <dbReference type="NCBI Taxonomy" id="2605258"/>
    <lineage>
        <taxon>Bacteria</taxon>
        <taxon>Bacillati</taxon>
        <taxon>Chloroflexota</taxon>
        <taxon>Caldilineae</taxon>
        <taxon>Caldilineales</taxon>
        <taxon>Caldilineaceae</taxon>
    </lineage>
</organism>
<dbReference type="InterPro" id="IPR034660">
    <property type="entry name" value="DinB/YfiT-like"/>
</dbReference>
<dbReference type="Gene3D" id="1.20.120.450">
    <property type="entry name" value="dinb family like domain"/>
    <property type="match status" value="1"/>
</dbReference>